<sequence>MKREYRYIVVLIIAILVSSMAGITNAVLNSKIQDSIAVSQDPSHHNTHTTIDVLTHHTPYILTSHEHFPSFLFHSGSKFQTTYRADALHLQTCLYTAYKKRLQENAQYFSQLRSDGHYLYALCQMRI</sequence>
<evidence type="ECO:0000313" key="1">
    <source>
        <dbReference type="EMBL" id="HBJ09963.1"/>
    </source>
</evidence>
<proteinExistence type="predicted"/>
<organism evidence="1 2">
    <name type="scientific">Coprobacter fastidiosus</name>
    <dbReference type="NCBI Taxonomy" id="1099853"/>
    <lineage>
        <taxon>Bacteria</taxon>
        <taxon>Pseudomonadati</taxon>
        <taxon>Bacteroidota</taxon>
        <taxon>Bacteroidia</taxon>
        <taxon>Bacteroidales</taxon>
        <taxon>Barnesiellaceae</taxon>
        <taxon>Coprobacter</taxon>
    </lineage>
</organism>
<name>A0A354M624_9BACT</name>
<dbReference type="EMBL" id="DNWC01000166">
    <property type="protein sequence ID" value="HBJ09963.1"/>
    <property type="molecule type" value="Genomic_DNA"/>
</dbReference>
<protein>
    <submittedName>
        <fullName evidence="1">Uncharacterized protein</fullName>
    </submittedName>
</protein>
<reference evidence="1 2" key="1">
    <citation type="journal article" date="2018" name="Nat. Biotechnol.">
        <title>A standardized bacterial taxonomy based on genome phylogeny substantially revises the tree of life.</title>
        <authorList>
            <person name="Parks D.H."/>
            <person name="Chuvochina M."/>
            <person name="Waite D.W."/>
            <person name="Rinke C."/>
            <person name="Skarshewski A."/>
            <person name="Chaumeil P.A."/>
            <person name="Hugenholtz P."/>
        </authorList>
    </citation>
    <scope>NUCLEOTIDE SEQUENCE [LARGE SCALE GENOMIC DNA]</scope>
    <source>
        <strain evidence="1">UBA11482</strain>
    </source>
</reference>
<evidence type="ECO:0000313" key="2">
    <source>
        <dbReference type="Proteomes" id="UP000262954"/>
    </source>
</evidence>
<dbReference type="AlphaFoldDB" id="A0A354M624"/>
<accession>A0A354M624</accession>
<dbReference type="Proteomes" id="UP000262954">
    <property type="component" value="Unassembled WGS sequence"/>
</dbReference>
<gene>
    <name evidence="1" type="ORF">DDY73_13280</name>
</gene>
<comment type="caution">
    <text evidence="1">The sequence shown here is derived from an EMBL/GenBank/DDBJ whole genome shotgun (WGS) entry which is preliminary data.</text>
</comment>
<dbReference type="RefSeq" id="WP_297304126.1">
    <property type="nucleotide sequence ID" value="NZ_CAUAJF010000005.1"/>
</dbReference>